<dbReference type="InterPro" id="IPR002078">
    <property type="entry name" value="Sigma_54_int"/>
</dbReference>
<evidence type="ECO:0000256" key="13">
    <source>
        <dbReference type="ARBA" id="ARBA00023163"/>
    </source>
</evidence>
<dbReference type="FunFam" id="3.40.50.300:FF:000006">
    <property type="entry name" value="DNA-binding transcriptional regulator NtrC"/>
    <property type="match status" value="1"/>
</dbReference>
<feature type="domain" description="Response regulatory" evidence="20">
    <location>
        <begin position="3"/>
        <end position="117"/>
    </location>
</feature>
<keyword evidence="11" id="KW-0238">DNA-binding</keyword>
<dbReference type="Gene3D" id="3.40.50.300">
    <property type="entry name" value="P-loop containing nucleotide triphosphate hydrolases"/>
    <property type="match status" value="1"/>
</dbReference>
<dbReference type="RefSeq" id="WP_092328592.1">
    <property type="nucleotide sequence ID" value="NZ_FNCP01000001.1"/>
</dbReference>
<dbReference type="CDD" id="cd00009">
    <property type="entry name" value="AAA"/>
    <property type="match status" value="1"/>
</dbReference>
<gene>
    <name evidence="21" type="ORF">SAMN05443529_101122</name>
</gene>
<keyword evidence="10" id="KW-0805">Transcription regulation</keyword>
<proteinExistence type="predicted"/>
<dbReference type="GO" id="GO:0000160">
    <property type="term" value="P:phosphorelay signal transduction system"/>
    <property type="evidence" value="ECO:0007669"/>
    <property type="project" value="UniProtKB-KW"/>
</dbReference>
<dbReference type="Proteomes" id="UP000198656">
    <property type="component" value="Unassembled WGS sequence"/>
</dbReference>
<dbReference type="Pfam" id="PF00158">
    <property type="entry name" value="Sigma54_activat"/>
    <property type="match status" value="1"/>
</dbReference>
<evidence type="ECO:0000259" key="19">
    <source>
        <dbReference type="PROSITE" id="PS50045"/>
    </source>
</evidence>
<evidence type="ECO:0000256" key="9">
    <source>
        <dbReference type="ARBA" id="ARBA00023012"/>
    </source>
</evidence>
<keyword evidence="4" id="KW-0963">Cytoplasm</keyword>
<dbReference type="InterPro" id="IPR003593">
    <property type="entry name" value="AAA+_ATPase"/>
</dbReference>
<dbReference type="InterPro" id="IPR025943">
    <property type="entry name" value="Sigma_54_int_dom_ATP-bd_2"/>
</dbReference>
<evidence type="ECO:0000256" key="6">
    <source>
        <dbReference type="ARBA" id="ARBA00022553"/>
    </source>
</evidence>
<evidence type="ECO:0000259" key="20">
    <source>
        <dbReference type="PROSITE" id="PS50110"/>
    </source>
</evidence>
<keyword evidence="5" id="KW-0678">Repressor</keyword>
<evidence type="ECO:0000256" key="16">
    <source>
        <dbReference type="ARBA" id="ARBA00029881"/>
    </source>
</evidence>
<dbReference type="OrthoDB" id="9803970at2"/>
<keyword evidence="8" id="KW-0067">ATP-binding</keyword>
<dbReference type="FunFam" id="1.10.8.60:FF:000014">
    <property type="entry name" value="DNA-binding transcriptional regulator NtrC"/>
    <property type="match status" value="1"/>
</dbReference>
<evidence type="ECO:0000256" key="2">
    <source>
        <dbReference type="ARBA" id="ARBA00018672"/>
    </source>
</evidence>
<dbReference type="InterPro" id="IPR009057">
    <property type="entry name" value="Homeodomain-like_sf"/>
</dbReference>
<dbReference type="Gene3D" id="1.10.10.60">
    <property type="entry name" value="Homeodomain-like"/>
    <property type="match status" value="1"/>
</dbReference>
<dbReference type="Gene3D" id="3.40.50.2300">
    <property type="match status" value="1"/>
</dbReference>
<sequence>MAKVLVIDDEEGVCELLRDVLENEGYEVFVTYTASEGIDALNSYNPDAILLDIKLPDDDGIKVMKRIKGINVTVPIILMTAFGTTEIAIQAMKEGAHDYLNKPLNLDELILSVQKAVRMKNLVSEVATLREKLEDEMNPTDPFIGKSRIMQEISKIIGRISDSDITVLIQGESGTGKEVVARSIHKNSKRNHCPYIKINCATIPENLMESELFGHEKGSFTGAISQKLGKFELAHTGTIFLDEIGELTHQAQTKLLRVLQEREFERVGGINNIKVDIRILAATNKDLQRLVEEGKFREDLFYRLNVVNIKLPPLKERKEDILPLVDYFVNEFASKHAKKITSISKEALNLLTNYNWPGNVRELKNICEQAVVLTRGTVILPDELGIFEGSRKSLRDSNFELDLTVRLKRPIRDILAEVEKEVIIRTLRDHNWNRQESANTLGLNRRSLYAKMKEYDLL</sequence>
<keyword evidence="9" id="KW-0902">Two-component regulatory system</keyword>
<evidence type="ECO:0000256" key="3">
    <source>
        <dbReference type="ARBA" id="ARBA00019059"/>
    </source>
</evidence>
<dbReference type="SMART" id="SM00382">
    <property type="entry name" value="AAA"/>
    <property type="match status" value="1"/>
</dbReference>
<dbReference type="GO" id="GO:0005524">
    <property type="term" value="F:ATP binding"/>
    <property type="evidence" value="ECO:0007669"/>
    <property type="project" value="UniProtKB-KW"/>
</dbReference>
<dbReference type="Pfam" id="PF00072">
    <property type="entry name" value="Response_reg"/>
    <property type="match status" value="1"/>
</dbReference>
<evidence type="ECO:0000256" key="18">
    <source>
        <dbReference type="PROSITE-ProRule" id="PRU00169"/>
    </source>
</evidence>
<feature type="modified residue" description="4-aspartylphosphate" evidence="18">
    <location>
        <position position="52"/>
    </location>
</feature>
<keyword evidence="22" id="KW-1185">Reference proteome</keyword>
<dbReference type="InterPro" id="IPR025944">
    <property type="entry name" value="Sigma_54_int_dom_CS"/>
</dbReference>
<keyword evidence="7" id="KW-0547">Nucleotide-binding</keyword>
<dbReference type="InterPro" id="IPR058031">
    <property type="entry name" value="AAA_lid_NorR"/>
</dbReference>
<evidence type="ECO:0000256" key="1">
    <source>
        <dbReference type="ARBA" id="ARBA00004496"/>
    </source>
</evidence>
<evidence type="ECO:0000256" key="17">
    <source>
        <dbReference type="ARBA" id="ARBA00031910"/>
    </source>
</evidence>
<evidence type="ECO:0000256" key="11">
    <source>
        <dbReference type="ARBA" id="ARBA00023125"/>
    </source>
</evidence>
<dbReference type="Pfam" id="PF25601">
    <property type="entry name" value="AAA_lid_14"/>
    <property type="match status" value="1"/>
</dbReference>
<name>A0A1G7RLT0_9FIRM</name>
<dbReference type="SUPFAM" id="SSF52540">
    <property type="entry name" value="P-loop containing nucleoside triphosphate hydrolases"/>
    <property type="match status" value="1"/>
</dbReference>
<dbReference type="PANTHER" id="PTHR32071">
    <property type="entry name" value="TRANSCRIPTIONAL REGULATORY PROTEIN"/>
    <property type="match status" value="1"/>
</dbReference>
<dbReference type="PROSITE" id="PS00688">
    <property type="entry name" value="SIGMA54_INTERACT_3"/>
    <property type="match status" value="1"/>
</dbReference>
<dbReference type="InterPro" id="IPR027417">
    <property type="entry name" value="P-loop_NTPase"/>
</dbReference>
<protein>
    <recommendedName>
        <fullName evidence="3">DNA-binding transcriptional regulator NtrC</fullName>
    </recommendedName>
    <alternativeName>
        <fullName evidence="16">Nitrogen regulation protein NR(I)</fullName>
    </alternativeName>
    <alternativeName>
        <fullName evidence="17">Nitrogen regulator I</fullName>
    </alternativeName>
    <alternativeName>
        <fullName evidence="2">Stage 0 sporulation protein A homolog</fullName>
    </alternativeName>
</protein>
<dbReference type="InterPro" id="IPR002197">
    <property type="entry name" value="HTH_Fis"/>
</dbReference>
<evidence type="ECO:0000256" key="10">
    <source>
        <dbReference type="ARBA" id="ARBA00023015"/>
    </source>
</evidence>
<keyword evidence="14" id="KW-0535">Nitrogen fixation</keyword>
<dbReference type="AlphaFoldDB" id="A0A1G7RLT0"/>
<comment type="subcellular location">
    <subcellularLocation>
        <location evidence="1">Cytoplasm</location>
    </subcellularLocation>
</comment>
<dbReference type="PRINTS" id="PR01590">
    <property type="entry name" value="HTHFIS"/>
</dbReference>
<dbReference type="GO" id="GO:0043565">
    <property type="term" value="F:sequence-specific DNA binding"/>
    <property type="evidence" value="ECO:0007669"/>
    <property type="project" value="InterPro"/>
</dbReference>
<dbReference type="InterPro" id="IPR025662">
    <property type="entry name" value="Sigma_54_int_dom_ATP-bd_1"/>
</dbReference>
<dbReference type="SUPFAM" id="SSF52172">
    <property type="entry name" value="CheY-like"/>
    <property type="match status" value="1"/>
</dbReference>
<dbReference type="GO" id="GO:0005737">
    <property type="term" value="C:cytoplasm"/>
    <property type="evidence" value="ECO:0007669"/>
    <property type="project" value="UniProtKB-SubCell"/>
</dbReference>
<keyword evidence="13" id="KW-0804">Transcription</keyword>
<evidence type="ECO:0000256" key="8">
    <source>
        <dbReference type="ARBA" id="ARBA00022840"/>
    </source>
</evidence>
<dbReference type="InterPro" id="IPR001789">
    <property type="entry name" value="Sig_transdc_resp-reg_receiver"/>
</dbReference>
<evidence type="ECO:0000256" key="12">
    <source>
        <dbReference type="ARBA" id="ARBA00023159"/>
    </source>
</evidence>
<dbReference type="STRING" id="1121419.SAMN05443529_101122"/>
<evidence type="ECO:0000256" key="5">
    <source>
        <dbReference type="ARBA" id="ARBA00022491"/>
    </source>
</evidence>
<dbReference type="Pfam" id="PF02954">
    <property type="entry name" value="HTH_8"/>
    <property type="match status" value="1"/>
</dbReference>
<dbReference type="PROSITE" id="PS00675">
    <property type="entry name" value="SIGMA54_INTERACT_1"/>
    <property type="match status" value="1"/>
</dbReference>
<organism evidence="21 22">
    <name type="scientific">Desulfosporosinus hippei DSM 8344</name>
    <dbReference type="NCBI Taxonomy" id="1121419"/>
    <lineage>
        <taxon>Bacteria</taxon>
        <taxon>Bacillati</taxon>
        <taxon>Bacillota</taxon>
        <taxon>Clostridia</taxon>
        <taxon>Eubacteriales</taxon>
        <taxon>Desulfitobacteriaceae</taxon>
        <taxon>Desulfosporosinus</taxon>
    </lineage>
</organism>
<keyword evidence="12" id="KW-0010">Activator</keyword>
<reference evidence="22" key="1">
    <citation type="submission" date="2016-10" db="EMBL/GenBank/DDBJ databases">
        <authorList>
            <person name="Varghese N."/>
            <person name="Submissions S."/>
        </authorList>
    </citation>
    <scope>NUCLEOTIDE SEQUENCE [LARGE SCALE GENOMIC DNA]</scope>
    <source>
        <strain evidence="22">DSM 8344</strain>
    </source>
</reference>
<evidence type="ECO:0000256" key="4">
    <source>
        <dbReference type="ARBA" id="ARBA00022490"/>
    </source>
</evidence>
<feature type="domain" description="Sigma-54 factor interaction" evidence="19">
    <location>
        <begin position="143"/>
        <end position="372"/>
    </location>
</feature>
<dbReference type="EMBL" id="FNCP01000001">
    <property type="protein sequence ID" value="SDG11645.1"/>
    <property type="molecule type" value="Genomic_DNA"/>
</dbReference>
<dbReference type="PANTHER" id="PTHR32071:SF95">
    <property type="entry name" value="DNA-BINDING TRANSCRIPTIONAL REGULATOR NTRC"/>
    <property type="match status" value="1"/>
</dbReference>
<dbReference type="SMART" id="SM00448">
    <property type="entry name" value="REC"/>
    <property type="match status" value="1"/>
</dbReference>
<dbReference type="InterPro" id="IPR011006">
    <property type="entry name" value="CheY-like_superfamily"/>
</dbReference>
<evidence type="ECO:0000256" key="15">
    <source>
        <dbReference type="ARBA" id="ARBA00024867"/>
    </source>
</evidence>
<comment type="function">
    <text evidence="15">May play the central regulatory role in sporulation. It may be an element of the effector pathway responsible for the activation of sporulation genes in response to nutritional stress. Spo0A may act in concert with spo0H (a sigma factor) to control the expression of some genes that are critical to the sporulation process.</text>
</comment>
<keyword evidence="6 18" id="KW-0597">Phosphoprotein</keyword>
<dbReference type="PROSITE" id="PS50045">
    <property type="entry name" value="SIGMA54_INTERACT_4"/>
    <property type="match status" value="1"/>
</dbReference>
<evidence type="ECO:0000256" key="7">
    <source>
        <dbReference type="ARBA" id="ARBA00022741"/>
    </source>
</evidence>
<dbReference type="GO" id="GO:0006355">
    <property type="term" value="P:regulation of DNA-templated transcription"/>
    <property type="evidence" value="ECO:0007669"/>
    <property type="project" value="InterPro"/>
</dbReference>
<dbReference type="Gene3D" id="1.10.8.60">
    <property type="match status" value="1"/>
</dbReference>
<evidence type="ECO:0000313" key="21">
    <source>
        <dbReference type="EMBL" id="SDG11645.1"/>
    </source>
</evidence>
<accession>A0A1G7RLT0</accession>
<evidence type="ECO:0000313" key="22">
    <source>
        <dbReference type="Proteomes" id="UP000198656"/>
    </source>
</evidence>
<dbReference type="SUPFAM" id="SSF46689">
    <property type="entry name" value="Homeodomain-like"/>
    <property type="match status" value="1"/>
</dbReference>
<dbReference type="PROSITE" id="PS50110">
    <property type="entry name" value="RESPONSE_REGULATORY"/>
    <property type="match status" value="1"/>
</dbReference>
<evidence type="ECO:0000256" key="14">
    <source>
        <dbReference type="ARBA" id="ARBA00023231"/>
    </source>
</evidence>
<dbReference type="PROSITE" id="PS00676">
    <property type="entry name" value="SIGMA54_INTERACT_2"/>
    <property type="match status" value="1"/>
</dbReference>